<dbReference type="SUPFAM" id="SSF56801">
    <property type="entry name" value="Acetyl-CoA synthetase-like"/>
    <property type="match status" value="1"/>
</dbReference>
<evidence type="ECO:0000259" key="3">
    <source>
        <dbReference type="Pfam" id="PF00501"/>
    </source>
</evidence>
<dbReference type="InterPro" id="IPR042099">
    <property type="entry name" value="ANL_N_sf"/>
</dbReference>
<evidence type="ECO:0000313" key="4">
    <source>
        <dbReference type="EMBL" id="MQX54725.1"/>
    </source>
</evidence>
<dbReference type="Pfam" id="PF00501">
    <property type="entry name" value="AMP-binding"/>
    <property type="match status" value="1"/>
</dbReference>
<dbReference type="GO" id="GO:0004467">
    <property type="term" value="F:long-chain fatty acid-CoA ligase activity"/>
    <property type="evidence" value="ECO:0007669"/>
    <property type="project" value="TreeGrafter"/>
</dbReference>
<dbReference type="InterPro" id="IPR020845">
    <property type="entry name" value="AMP-binding_CS"/>
</dbReference>
<dbReference type="Pfam" id="PF23562">
    <property type="entry name" value="AMP-binding_C_3"/>
    <property type="match status" value="1"/>
</dbReference>
<protein>
    <submittedName>
        <fullName evidence="4">AMP-binding protein</fullName>
    </submittedName>
</protein>
<organism evidence="4 5">
    <name type="scientific">Alcanivorax sediminis</name>
    <dbReference type="NCBI Taxonomy" id="2663008"/>
    <lineage>
        <taxon>Bacteria</taxon>
        <taxon>Pseudomonadati</taxon>
        <taxon>Pseudomonadota</taxon>
        <taxon>Gammaproteobacteria</taxon>
        <taxon>Oceanospirillales</taxon>
        <taxon>Alcanivoracaceae</taxon>
        <taxon>Alcanivorax</taxon>
    </lineage>
</organism>
<evidence type="ECO:0000256" key="1">
    <source>
        <dbReference type="ARBA" id="ARBA00022741"/>
    </source>
</evidence>
<proteinExistence type="predicted"/>
<dbReference type="Gene3D" id="3.40.50.12780">
    <property type="entry name" value="N-terminal domain of ligase-like"/>
    <property type="match status" value="1"/>
</dbReference>
<dbReference type="Proteomes" id="UP000469421">
    <property type="component" value="Unassembled WGS sequence"/>
</dbReference>
<dbReference type="GO" id="GO:0016020">
    <property type="term" value="C:membrane"/>
    <property type="evidence" value="ECO:0007669"/>
    <property type="project" value="TreeGrafter"/>
</dbReference>
<dbReference type="PANTHER" id="PTHR43272">
    <property type="entry name" value="LONG-CHAIN-FATTY-ACID--COA LIGASE"/>
    <property type="match status" value="1"/>
</dbReference>
<evidence type="ECO:0000313" key="5">
    <source>
        <dbReference type="Proteomes" id="UP000469421"/>
    </source>
</evidence>
<reference evidence="4 5" key="1">
    <citation type="submission" date="2019-10" db="EMBL/GenBank/DDBJ databases">
        <title>Alcanivorax sp.PA15-N-34 draft genome sequence.</title>
        <authorList>
            <person name="Liao X."/>
            <person name="Shao Z."/>
        </authorList>
    </citation>
    <scope>NUCLEOTIDE SEQUENCE [LARGE SCALE GENOMIC DNA]</scope>
    <source>
        <strain evidence="4 5">PA15-N-34</strain>
    </source>
</reference>
<keyword evidence="2" id="KW-0067">ATP-binding</keyword>
<accession>A0A6N7M029</accession>
<name>A0A6N7M029_9GAMM</name>
<comment type="caution">
    <text evidence="4">The sequence shown here is derived from an EMBL/GenBank/DDBJ whole genome shotgun (WGS) entry which is preliminary data.</text>
</comment>
<keyword evidence="5" id="KW-1185">Reference proteome</keyword>
<dbReference type="EMBL" id="WIRE01000003">
    <property type="protein sequence ID" value="MQX54725.1"/>
    <property type="molecule type" value="Genomic_DNA"/>
</dbReference>
<sequence length="562" mass="62695">MTTENKASVTTPLQALQQRVEQQGDAVAFVQPLGGGKVREYTWKEIELEARKMAAYLQSQGMQRGDHIALVSKNCAEWIMADLAIWMAGGVSVPLYPTLVAETVRLIMEHSESKMLFVGKLDDWDIMKDGVPDGVKQISFSLAPQDVQSAFPMWTDIIRDTAPIEEIYTPQPADLATIVYTSGTTGMPKGVMHDFQALSTVGSKMIKVYDLQPDERMISYLPLSHVAERLAVEIAQLYVGNKVFFAESLETFGEDIKRAQPTVFFAVPRIWSKFYQKASEAVPPKKLNTLLKIPFLNKVIKKKVLGAMGLDECRIALSGAAALSPEIITWFKKLGLEILEVYGMTENLAWSHTTEVGDQQIGWVGTPNDGVECRIAENGEIMVRSLGNMKGYYKMPEKTAEDLTDDGWLHTGDKGQIDAKGRLKITGRVKEIFKTEKGKYVAPVPIENHIVTLPGLELACVIGEGMGQPVALLNLTPEEQVRLSSESEKEHFTQELEKHLKHVNGLIDPHERLTTLIVCKDAWSVENNMITPTLKLKRNVIEEHYAEGIKQWSKTKGVVWEA</sequence>
<dbReference type="PANTHER" id="PTHR43272:SF33">
    <property type="entry name" value="AMP-BINDING DOMAIN-CONTAINING PROTEIN-RELATED"/>
    <property type="match status" value="1"/>
</dbReference>
<dbReference type="RefSeq" id="WP_153502300.1">
    <property type="nucleotide sequence ID" value="NZ_JBMZXE010000240.1"/>
</dbReference>
<keyword evidence="1" id="KW-0547">Nucleotide-binding</keyword>
<gene>
    <name evidence="4" type="ORF">GFN93_15865</name>
</gene>
<feature type="domain" description="AMP-dependent synthetase/ligase" evidence="3">
    <location>
        <begin position="16"/>
        <end position="393"/>
    </location>
</feature>
<dbReference type="PROSITE" id="PS00455">
    <property type="entry name" value="AMP_BINDING"/>
    <property type="match status" value="1"/>
</dbReference>
<dbReference type="GO" id="GO:0005524">
    <property type="term" value="F:ATP binding"/>
    <property type="evidence" value="ECO:0007669"/>
    <property type="project" value="UniProtKB-KW"/>
</dbReference>
<dbReference type="InterPro" id="IPR000873">
    <property type="entry name" value="AMP-dep_synth/lig_dom"/>
</dbReference>
<dbReference type="AlphaFoldDB" id="A0A6N7M029"/>
<evidence type="ECO:0000256" key="2">
    <source>
        <dbReference type="ARBA" id="ARBA00022840"/>
    </source>
</evidence>